<organism evidence="1 2">
    <name type="scientific">Dyadobacter subterraneus</name>
    <dbReference type="NCBI Taxonomy" id="2773304"/>
    <lineage>
        <taxon>Bacteria</taxon>
        <taxon>Pseudomonadati</taxon>
        <taxon>Bacteroidota</taxon>
        <taxon>Cytophagia</taxon>
        <taxon>Cytophagales</taxon>
        <taxon>Spirosomataceae</taxon>
        <taxon>Dyadobacter</taxon>
    </lineage>
</organism>
<name>A0ABR9WCR4_9BACT</name>
<proteinExistence type="predicted"/>
<protein>
    <submittedName>
        <fullName evidence="1">Uncharacterized protein</fullName>
    </submittedName>
</protein>
<dbReference type="Proteomes" id="UP000634134">
    <property type="component" value="Unassembled WGS sequence"/>
</dbReference>
<evidence type="ECO:0000313" key="1">
    <source>
        <dbReference type="EMBL" id="MBE9462034.1"/>
    </source>
</evidence>
<dbReference type="RefSeq" id="WP_194120266.1">
    <property type="nucleotide sequence ID" value="NZ_JACYGY010000001.1"/>
</dbReference>
<keyword evidence="2" id="KW-1185">Reference proteome</keyword>
<comment type="caution">
    <text evidence="1">The sequence shown here is derived from an EMBL/GenBank/DDBJ whole genome shotgun (WGS) entry which is preliminary data.</text>
</comment>
<gene>
    <name evidence="1" type="ORF">IEE83_09085</name>
</gene>
<reference evidence="2" key="1">
    <citation type="submission" date="2023-07" db="EMBL/GenBank/DDBJ databases">
        <title>Dyadobacter sp. nov 'subterranea' isolated from contaminted grondwater.</title>
        <authorList>
            <person name="Szabo I."/>
            <person name="Al-Omari J."/>
            <person name="Szerdahelyi S.G."/>
            <person name="Rado J."/>
        </authorList>
    </citation>
    <scope>NUCLEOTIDE SEQUENCE [LARGE SCALE GENOMIC DNA]</scope>
    <source>
        <strain evidence="2">UP-52</strain>
    </source>
</reference>
<evidence type="ECO:0000313" key="2">
    <source>
        <dbReference type="Proteomes" id="UP000634134"/>
    </source>
</evidence>
<dbReference type="EMBL" id="JACYGY010000001">
    <property type="protein sequence ID" value="MBE9462034.1"/>
    <property type="molecule type" value="Genomic_DNA"/>
</dbReference>
<accession>A0ABR9WCR4</accession>
<sequence length="181" mass="20450">MILLKSIIITGLFLGPGYLSNDHRHQKNDIHSHLVEGHFTASDRKESISVIKPKLNADGTGCDGKCVLRLRFSDEHTPPIEIEDCIGGTPVNLGDLDGDGKDEIGILREWFHSCWHNYNVYTFKHGQWEFAVPPIPTHCNQWESGLNPIVKDLEKKGYSKINYSVMIKSNIITESKILKVK</sequence>